<gene>
    <name evidence="2" type="ORF">ABR189_09700</name>
</gene>
<dbReference type="EMBL" id="JBEXAC010000001">
    <property type="protein sequence ID" value="MET6997642.1"/>
    <property type="molecule type" value="Genomic_DNA"/>
</dbReference>
<dbReference type="Proteomes" id="UP001549749">
    <property type="component" value="Unassembled WGS sequence"/>
</dbReference>
<sequence length="104" mass="12576">MKKLIMLLLLIGGTVLTTYAQGRHNGWGKGHKKHYDRDRYCDDRYEGRRYEKRYRDRDWDDCRRPRRVVYVQPYPVYRPRPVREVYYAPARPGVVFNAGVTIVR</sequence>
<evidence type="ECO:0008006" key="4">
    <source>
        <dbReference type="Google" id="ProtNLM"/>
    </source>
</evidence>
<evidence type="ECO:0000313" key="2">
    <source>
        <dbReference type="EMBL" id="MET6997642.1"/>
    </source>
</evidence>
<evidence type="ECO:0000313" key="3">
    <source>
        <dbReference type="Proteomes" id="UP001549749"/>
    </source>
</evidence>
<evidence type="ECO:0000256" key="1">
    <source>
        <dbReference type="SAM" id="SignalP"/>
    </source>
</evidence>
<feature type="signal peptide" evidence="1">
    <location>
        <begin position="1"/>
        <end position="20"/>
    </location>
</feature>
<protein>
    <recommendedName>
        <fullName evidence="4">PXPV repeat-containing protein</fullName>
    </recommendedName>
</protein>
<feature type="chain" id="PRO_5047301217" description="PXPV repeat-containing protein" evidence="1">
    <location>
        <begin position="21"/>
        <end position="104"/>
    </location>
</feature>
<keyword evidence="1" id="KW-0732">Signal</keyword>
<name>A0ABV2T4U5_9BACT</name>
<keyword evidence="3" id="KW-1185">Reference proteome</keyword>
<accession>A0ABV2T4U5</accession>
<comment type="caution">
    <text evidence="2">The sequence shown here is derived from an EMBL/GenBank/DDBJ whole genome shotgun (WGS) entry which is preliminary data.</text>
</comment>
<organism evidence="2 3">
    <name type="scientific">Chitinophaga defluvii</name>
    <dbReference type="NCBI Taxonomy" id="3163343"/>
    <lineage>
        <taxon>Bacteria</taxon>
        <taxon>Pseudomonadati</taxon>
        <taxon>Bacteroidota</taxon>
        <taxon>Chitinophagia</taxon>
        <taxon>Chitinophagales</taxon>
        <taxon>Chitinophagaceae</taxon>
        <taxon>Chitinophaga</taxon>
    </lineage>
</organism>
<reference evidence="2 3" key="1">
    <citation type="submission" date="2024-06" db="EMBL/GenBank/DDBJ databases">
        <title>Chitinophaga defluvii sp. nov., isolated from municipal sewage.</title>
        <authorList>
            <person name="Zhang L."/>
        </authorList>
    </citation>
    <scope>NUCLEOTIDE SEQUENCE [LARGE SCALE GENOMIC DNA]</scope>
    <source>
        <strain evidence="2 3">H8</strain>
    </source>
</reference>
<proteinExistence type="predicted"/>
<dbReference type="RefSeq" id="WP_354660277.1">
    <property type="nucleotide sequence ID" value="NZ_JBEXAC010000001.1"/>
</dbReference>